<keyword evidence="3 7" id="KW-0812">Transmembrane</keyword>
<evidence type="ECO:0000256" key="2">
    <source>
        <dbReference type="ARBA" id="ARBA00008707"/>
    </source>
</evidence>
<dbReference type="PANTHER" id="PTHR31621">
    <property type="entry name" value="PROTEIN DMP3"/>
    <property type="match status" value="1"/>
</dbReference>
<comment type="similarity">
    <text evidence="2">Belongs to the plant DMP1 protein family.</text>
</comment>
<dbReference type="GO" id="GO:0010256">
    <property type="term" value="P:endomembrane system organization"/>
    <property type="evidence" value="ECO:0000318"/>
    <property type="project" value="GO_Central"/>
</dbReference>
<evidence type="ECO:0000256" key="7">
    <source>
        <dbReference type="SAM" id="Phobius"/>
    </source>
</evidence>
<feature type="transmembrane region" description="Helical" evidence="7">
    <location>
        <begin position="118"/>
        <end position="136"/>
    </location>
</feature>
<evidence type="ECO:0000313" key="8">
    <source>
        <dbReference type="EMBL" id="KMZ63893.1"/>
    </source>
</evidence>
<evidence type="ECO:0000256" key="4">
    <source>
        <dbReference type="ARBA" id="ARBA00022989"/>
    </source>
</evidence>
<evidence type="ECO:0000256" key="5">
    <source>
        <dbReference type="ARBA" id="ARBA00023136"/>
    </source>
</evidence>
<protein>
    <recommendedName>
        <fullName evidence="10">Transmembrane protein</fullName>
    </recommendedName>
</protein>
<evidence type="ECO:0000256" key="6">
    <source>
        <dbReference type="SAM" id="MobiDB-lite"/>
    </source>
</evidence>
<feature type="compositionally biased region" description="Basic and acidic residues" evidence="6">
    <location>
        <begin position="197"/>
        <end position="206"/>
    </location>
</feature>
<organism evidence="8 9">
    <name type="scientific">Zostera marina</name>
    <name type="common">Eelgrass</name>
    <dbReference type="NCBI Taxonomy" id="29655"/>
    <lineage>
        <taxon>Eukaryota</taxon>
        <taxon>Viridiplantae</taxon>
        <taxon>Streptophyta</taxon>
        <taxon>Embryophyta</taxon>
        <taxon>Tracheophyta</taxon>
        <taxon>Spermatophyta</taxon>
        <taxon>Magnoliopsida</taxon>
        <taxon>Liliopsida</taxon>
        <taxon>Zosteraceae</taxon>
        <taxon>Zostera</taxon>
    </lineage>
</organism>
<dbReference type="GO" id="GO:0005737">
    <property type="term" value="C:cytoplasm"/>
    <property type="evidence" value="ECO:0007669"/>
    <property type="project" value="UniProtKB-ARBA"/>
</dbReference>
<dbReference type="InterPro" id="IPR007770">
    <property type="entry name" value="DMP"/>
</dbReference>
<gene>
    <name evidence="8" type="ORF">ZOSMA_390G00070</name>
</gene>
<dbReference type="OMA" id="CSITCAF"/>
<evidence type="ECO:0000256" key="1">
    <source>
        <dbReference type="ARBA" id="ARBA00004141"/>
    </source>
</evidence>
<comment type="subcellular location">
    <subcellularLocation>
        <location evidence="1">Membrane</location>
        <topology evidence="1">Multi-pass membrane protein</topology>
    </subcellularLocation>
</comment>
<name>A0A0K9P4G2_ZOSMR</name>
<reference evidence="9" key="1">
    <citation type="journal article" date="2016" name="Nature">
        <title>The genome of the seagrass Zostera marina reveals angiosperm adaptation to the sea.</title>
        <authorList>
            <person name="Olsen J.L."/>
            <person name="Rouze P."/>
            <person name="Verhelst B."/>
            <person name="Lin Y.-C."/>
            <person name="Bayer T."/>
            <person name="Collen J."/>
            <person name="Dattolo E."/>
            <person name="De Paoli E."/>
            <person name="Dittami S."/>
            <person name="Maumus F."/>
            <person name="Michel G."/>
            <person name="Kersting A."/>
            <person name="Lauritano C."/>
            <person name="Lohaus R."/>
            <person name="Toepel M."/>
            <person name="Tonon T."/>
            <person name="Vanneste K."/>
            <person name="Amirebrahimi M."/>
            <person name="Brakel J."/>
            <person name="Bostroem C."/>
            <person name="Chovatia M."/>
            <person name="Grimwood J."/>
            <person name="Jenkins J.W."/>
            <person name="Jueterbock A."/>
            <person name="Mraz A."/>
            <person name="Stam W.T."/>
            <person name="Tice H."/>
            <person name="Bornberg-Bauer E."/>
            <person name="Green P.J."/>
            <person name="Pearson G.A."/>
            <person name="Procaccini G."/>
            <person name="Duarte C.M."/>
            <person name="Schmutz J."/>
            <person name="Reusch T.B.H."/>
            <person name="Van de Peer Y."/>
        </authorList>
    </citation>
    <scope>NUCLEOTIDE SEQUENCE [LARGE SCALE GENOMIC DNA]</scope>
    <source>
        <strain evidence="9">cv. Finnish</strain>
    </source>
</reference>
<dbReference type="PANTHER" id="PTHR31621:SF5">
    <property type="entry name" value="PROTEIN DMP10"/>
    <property type="match status" value="1"/>
</dbReference>
<dbReference type="AlphaFoldDB" id="A0A0K9P4G2"/>
<keyword evidence="9" id="KW-1185">Reference proteome</keyword>
<dbReference type="GO" id="GO:0016020">
    <property type="term" value="C:membrane"/>
    <property type="evidence" value="ECO:0007669"/>
    <property type="project" value="UniProtKB-SubCell"/>
</dbReference>
<dbReference type="Pfam" id="PF05078">
    <property type="entry name" value="DUF679"/>
    <property type="match status" value="1"/>
</dbReference>
<dbReference type="EMBL" id="LFYR01001194">
    <property type="protein sequence ID" value="KMZ63893.1"/>
    <property type="molecule type" value="Genomic_DNA"/>
</dbReference>
<accession>A0A0K9P4G2</accession>
<proteinExistence type="inferred from homology"/>
<sequence length="229" mass="25400">MATTKPRIATDKSLSGINNLVKLLPTTTLLAFQTLNPSFTNHGRCLRVNKILSASLIVLCSITCAFISITDSIMYKGKLYIGIATFKGLYIFNLDDEDDDDVRSWLKDRCQKRYRLKLSDGVHIVFTIIVFLSLSLGDGFVQSCFFNEPNENELQLLKNLPLGFSILASMVFLLMPQARKGIGYSPDAEEATSKPSTIHELREITNKDQVGTSSGFPRHRSGDGEASNV</sequence>
<feature type="region of interest" description="Disordered" evidence="6">
    <location>
        <begin position="184"/>
        <end position="229"/>
    </location>
</feature>
<keyword evidence="4 7" id="KW-1133">Transmembrane helix</keyword>
<evidence type="ECO:0000256" key="3">
    <source>
        <dbReference type="ARBA" id="ARBA00022692"/>
    </source>
</evidence>
<keyword evidence="5 7" id="KW-0472">Membrane</keyword>
<evidence type="ECO:0000313" key="9">
    <source>
        <dbReference type="Proteomes" id="UP000036987"/>
    </source>
</evidence>
<comment type="caution">
    <text evidence="8">The sequence shown here is derived from an EMBL/GenBank/DDBJ whole genome shotgun (WGS) entry which is preliminary data.</text>
</comment>
<feature type="transmembrane region" description="Helical" evidence="7">
    <location>
        <begin position="51"/>
        <end position="69"/>
    </location>
</feature>
<dbReference type="Proteomes" id="UP000036987">
    <property type="component" value="Unassembled WGS sequence"/>
</dbReference>
<dbReference type="OrthoDB" id="657601at2759"/>
<evidence type="ECO:0008006" key="10">
    <source>
        <dbReference type="Google" id="ProtNLM"/>
    </source>
</evidence>
<feature type="transmembrane region" description="Helical" evidence="7">
    <location>
        <begin position="156"/>
        <end position="175"/>
    </location>
</feature>